<evidence type="ECO:0000313" key="1">
    <source>
        <dbReference type="EMBL" id="JAD62586.1"/>
    </source>
</evidence>
<name>A0A0A9BGY5_ARUDO</name>
<dbReference type="AlphaFoldDB" id="A0A0A9BGY5"/>
<organism evidence="1">
    <name type="scientific">Arundo donax</name>
    <name type="common">Giant reed</name>
    <name type="synonym">Donax arundinaceus</name>
    <dbReference type="NCBI Taxonomy" id="35708"/>
    <lineage>
        <taxon>Eukaryota</taxon>
        <taxon>Viridiplantae</taxon>
        <taxon>Streptophyta</taxon>
        <taxon>Embryophyta</taxon>
        <taxon>Tracheophyta</taxon>
        <taxon>Spermatophyta</taxon>
        <taxon>Magnoliopsida</taxon>
        <taxon>Liliopsida</taxon>
        <taxon>Poales</taxon>
        <taxon>Poaceae</taxon>
        <taxon>PACMAD clade</taxon>
        <taxon>Arundinoideae</taxon>
        <taxon>Arundineae</taxon>
        <taxon>Arundo</taxon>
    </lineage>
</organism>
<sequence>MTALQLKRFEELNSLAVVWLSKLSGNPMVR</sequence>
<reference evidence="1" key="2">
    <citation type="journal article" date="2015" name="Data Brief">
        <title>Shoot transcriptome of the giant reed, Arundo donax.</title>
        <authorList>
            <person name="Barrero R.A."/>
            <person name="Guerrero F.D."/>
            <person name="Moolhuijzen P."/>
            <person name="Goolsby J.A."/>
            <person name="Tidwell J."/>
            <person name="Bellgard S.E."/>
            <person name="Bellgard M.I."/>
        </authorList>
    </citation>
    <scope>NUCLEOTIDE SEQUENCE</scope>
    <source>
        <tissue evidence="1">Shoot tissue taken approximately 20 cm above the soil surface</tissue>
    </source>
</reference>
<reference evidence="1" key="1">
    <citation type="submission" date="2014-09" db="EMBL/GenBank/DDBJ databases">
        <authorList>
            <person name="Magalhaes I.L.F."/>
            <person name="Oliveira U."/>
            <person name="Santos F.R."/>
            <person name="Vidigal T.H.D.A."/>
            <person name="Brescovit A.D."/>
            <person name="Santos A.J."/>
        </authorList>
    </citation>
    <scope>NUCLEOTIDE SEQUENCE</scope>
    <source>
        <tissue evidence="1">Shoot tissue taken approximately 20 cm above the soil surface</tissue>
    </source>
</reference>
<accession>A0A0A9BGY5</accession>
<protein>
    <submittedName>
        <fullName evidence="1">Uncharacterized protein</fullName>
    </submittedName>
</protein>
<proteinExistence type="predicted"/>
<dbReference type="EMBL" id="GBRH01235309">
    <property type="protein sequence ID" value="JAD62586.1"/>
    <property type="molecule type" value="Transcribed_RNA"/>
</dbReference>